<dbReference type="InterPro" id="IPR047575">
    <property type="entry name" value="Sm"/>
</dbReference>
<evidence type="ECO:0000256" key="1">
    <source>
        <dbReference type="ARBA" id="ARBA00006850"/>
    </source>
</evidence>
<accession>A0A218NM82</accession>
<dbReference type="PANTHER" id="PTHR11021">
    <property type="entry name" value="SMALL NUCLEAR RIBONUCLEOPROTEIN F SNRNP-F"/>
    <property type="match status" value="1"/>
</dbReference>
<dbReference type="GO" id="GO:0003723">
    <property type="term" value="F:RNA binding"/>
    <property type="evidence" value="ECO:0007669"/>
    <property type="project" value="InterPro"/>
</dbReference>
<name>A0A218NM82_9ARCH</name>
<dbReference type="Pfam" id="PF01423">
    <property type="entry name" value="LSM"/>
    <property type="match status" value="1"/>
</dbReference>
<dbReference type="CDD" id="cd01731">
    <property type="entry name" value="archaeal_Sm1"/>
    <property type="match status" value="1"/>
</dbReference>
<sequence>MMNANVNFTQERPFDLLNKSIGKQVLVRLKNNLSIRGKITSFDAHMNIVMDGAEELDSSGELKAKLGIILLRGGNIIFVSPT</sequence>
<dbReference type="InterPro" id="IPR001163">
    <property type="entry name" value="Sm_dom_euk/arc"/>
</dbReference>
<dbReference type="InterPro" id="IPR010920">
    <property type="entry name" value="LSM_dom_sf"/>
</dbReference>
<dbReference type="SMART" id="SM00651">
    <property type="entry name" value="Sm"/>
    <property type="match status" value="1"/>
</dbReference>
<evidence type="ECO:0000259" key="4">
    <source>
        <dbReference type="PROSITE" id="PS52002"/>
    </source>
</evidence>
<protein>
    <recommendedName>
        <fullName evidence="2">Putative snRNP Sm-like protein</fullName>
    </recommendedName>
</protein>
<dbReference type="Proteomes" id="UP000197679">
    <property type="component" value="Chromosome"/>
</dbReference>
<dbReference type="Gene3D" id="2.30.30.100">
    <property type="match status" value="1"/>
</dbReference>
<gene>
    <name evidence="5" type="ORF">Mia14_0241</name>
</gene>
<evidence type="ECO:0000313" key="6">
    <source>
        <dbReference type="Proteomes" id="UP000197679"/>
    </source>
</evidence>
<dbReference type="GO" id="GO:0000398">
    <property type="term" value="P:mRNA splicing, via spliceosome"/>
    <property type="evidence" value="ECO:0007669"/>
    <property type="project" value="InterPro"/>
</dbReference>
<reference evidence="5 6" key="1">
    <citation type="journal article" date="2017" name="Nat. Commun.">
        <title>'ARMAN' archaea depend on association with euryarchaeal host in culture and in situ.</title>
        <authorList>
            <person name="Golyshina O."/>
            <person name="Toshchakov S."/>
            <person name="Makarova K."/>
            <person name="Gavrilov S."/>
            <person name="Korzhenkov A."/>
            <person name="La Cono V."/>
            <person name="Arcadi E."/>
            <person name="Nechitaylo T."/>
            <person name="Ferrer M."/>
            <person name="Kublanov I."/>
            <person name="Wolf Y."/>
            <person name="Yakimov M."/>
            <person name="Golyshin P."/>
            <person name="Slesarev A."/>
            <person name="Kozyavkin S."/>
        </authorList>
    </citation>
    <scope>NUCLEOTIDE SEQUENCE [LARGE SCALE GENOMIC DNA]</scope>
    <source>
        <strain evidence="5 6">Mia14</strain>
    </source>
</reference>
<dbReference type="GO" id="GO:1990904">
    <property type="term" value="C:ribonucleoprotein complex"/>
    <property type="evidence" value="ECO:0007669"/>
    <property type="project" value="UniProtKB-KW"/>
</dbReference>
<evidence type="ECO:0000256" key="3">
    <source>
        <dbReference type="ARBA" id="ARBA00023274"/>
    </source>
</evidence>
<evidence type="ECO:0000313" key="5">
    <source>
        <dbReference type="EMBL" id="ASI13575.1"/>
    </source>
</evidence>
<dbReference type="AlphaFoldDB" id="A0A218NM82"/>
<evidence type="ECO:0000256" key="2">
    <source>
        <dbReference type="ARBA" id="ARBA00021121"/>
    </source>
</evidence>
<comment type="similarity">
    <text evidence="1">Belongs to the snRNP Sm proteins family.</text>
</comment>
<dbReference type="SUPFAM" id="SSF50182">
    <property type="entry name" value="Sm-like ribonucleoproteins"/>
    <property type="match status" value="1"/>
</dbReference>
<dbReference type="InterPro" id="IPR016487">
    <property type="entry name" value="Lsm6/sSmF"/>
</dbReference>
<organism evidence="5 6">
    <name type="scientific">Candidatus Mancarchaeum acidiphilum</name>
    <dbReference type="NCBI Taxonomy" id="1920749"/>
    <lineage>
        <taxon>Archaea</taxon>
        <taxon>Candidatus Micrarchaeota</taxon>
        <taxon>Candidatus Mancarchaeum</taxon>
    </lineage>
</organism>
<dbReference type="RefSeq" id="WP_232780225.1">
    <property type="nucleotide sequence ID" value="NZ_CP019964.1"/>
</dbReference>
<dbReference type="GeneID" id="33313799"/>
<proteinExistence type="inferred from homology"/>
<keyword evidence="3" id="KW-0687">Ribonucleoprotein</keyword>
<dbReference type="KEGG" id="marh:Mia14_0241"/>
<dbReference type="EMBL" id="CP019964">
    <property type="protein sequence ID" value="ASI13575.1"/>
    <property type="molecule type" value="Genomic_DNA"/>
</dbReference>
<dbReference type="PANTHER" id="PTHR11021:SF0">
    <property type="entry name" value="SMALL NUCLEAR RIBONUCLEOPROTEIN F"/>
    <property type="match status" value="1"/>
</dbReference>
<feature type="domain" description="Sm" evidence="4">
    <location>
        <begin position="12"/>
        <end position="82"/>
    </location>
</feature>
<dbReference type="InterPro" id="IPR022901">
    <property type="entry name" value="snRNP_Sm-like_arc"/>
</dbReference>
<keyword evidence="6" id="KW-1185">Reference proteome</keyword>
<dbReference type="PROSITE" id="PS52002">
    <property type="entry name" value="SM"/>
    <property type="match status" value="1"/>
</dbReference>